<evidence type="ECO:0000256" key="2">
    <source>
        <dbReference type="ARBA" id="ARBA00008054"/>
    </source>
</evidence>
<evidence type="ECO:0000256" key="5">
    <source>
        <dbReference type="ARBA" id="ARBA00023136"/>
    </source>
</evidence>
<evidence type="ECO:0000313" key="11">
    <source>
        <dbReference type="Proteomes" id="UP001176940"/>
    </source>
</evidence>
<evidence type="ECO:0000256" key="3">
    <source>
        <dbReference type="ARBA" id="ARBA00022889"/>
    </source>
</evidence>
<comment type="caution">
    <text evidence="10">The sequence shown here is derived from an EMBL/GenBank/DDBJ whole genome shotgun (WGS) entry which is preliminary data.</text>
</comment>
<dbReference type="InterPro" id="IPR032695">
    <property type="entry name" value="Integrin_dom_sf"/>
</dbReference>
<dbReference type="Proteomes" id="UP001176940">
    <property type="component" value="Unassembled WGS sequence"/>
</dbReference>
<keyword evidence="8" id="KW-1133">Transmembrane helix</keyword>
<dbReference type="PANTHER" id="PTHR23220">
    <property type="entry name" value="INTEGRIN ALPHA"/>
    <property type="match status" value="1"/>
</dbReference>
<feature type="non-terminal residue" evidence="10">
    <location>
        <position position="1"/>
    </location>
</feature>
<keyword evidence="4" id="KW-0401">Integrin</keyword>
<dbReference type="InterPro" id="IPR048633">
    <property type="entry name" value="ITGAX-like_Ig_3"/>
</dbReference>
<keyword evidence="7" id="KW-0325">Glycoprotein</keyword>
<feature type="domain" description="Integrin alpha-X-like third Ig-like" evidence="9">
    <location>
        <begin position="78"/>
        <end position="252"/>
    </location>
</feature>
<evidence type="ECO:0000256" key="7">
    <source>
        <dbReference type="ARBA" id="ARBA00023180"/>
    </source>
</evidence>
<name>A0ABN9M0A8_9NEOB</name>
<dbReference type="Gene3D" id="2.60.40.1530">
    <property type="entry name" value="ntegrin, alpha v. Chain A, domain 4"/>
    <property type="match status" value="1"/>
</dbReference>
<dbReference type="EMBL" id="CAUEEQ010040425">
    <property type="protein sequence ID" value="CAJ0955566.1"/>
    <property type="molecule type" value="Genomic_DNA"/>
</dbReference>
<evidence type="ECO:0000313" key="10">
    <source>
        <dbReference type="EMBL" id="CAJ0955566.1"/>
    </source>
</evidence>
<evidence type="ECO:0000256" key="8">
    <source>
        <dbReference type="SAM" id="Phobius"/>
    </source>
</evidence>
<sequence>SNKHITITCSTLKNERVVNCGVNRPLLKPNTTAVFLVSFYVAPMADLGETLTLRANVSSDNGGPSNQLIASSWVRVLYSVYVAINRQENTSKHQNFSSSDHSINHVYQVINLGQRQLPVSIIFMVPLQLGNTSVWVKPNITSTQPENAMCVTNLEEPLGAKSFKELLKLEPVFNCSVGICLRMTCDIRDLENGTPVTFTISGKVTTDWSTQTGLQSISLQSSAEVVYNRRLFQHILERERPFTRAQAQTTLEIPPEYSYYPLIIGGSVGGLLLLAVITAGLHKLGFFRRQYKELLEGPGEEHVVMSEVQGAEPAEGGAPA</sequence>
<evidence type="ECO:0000256" key="6">
    <source>
        <dbReference type="ARBA" id="ARBA00023170"/>
    </source>
</evidence>
<comment type="subcellular location">
    <subcellularLocation>
        <location evidence="1">Membrane</location>
        <topology evidence="1">Single-pass type I membrane protein</topology>
    </subcellularLocation>
</comment>
<dbReference type="SUPFAM" id="SSF69179">
    <property type="entry name" value="Integrin domains"/>
    <property type="match status" value="2"/>
</dbReference>
<keyword evidence="8" id="KW-0812">Transmembrane</keyword>
<feature type="transmembrane region" description="Helical" evidence="8">
    <location>
        <begin position="259"/>
        <end position="281"/>
    </location>
</feature>
<keyword evidence="11" id="KW-1185">Reference proteome</keyword>
<comment type="similarity">
    <text evidence="2">Belongs to the integrin alpha chain family.</text>
</comment>
<keyword evidence="6" id="KW-0675">Receptor</keyword>
<evidence type="ECO:0000259" key="9">
    <source>
        <dbReference type="Pfam" id="PF21520"/>
    </source>
</evidence>
<organism evidence="10 11">
    <name type="scientific">Ranitomeya imitator</name>
    <name type="common">mimic poison frog</name>
    <dbReference type="NCBI Taxonomy" id="111125"/>
    <lineage>
        <taxon>Eukaryota</taxon>
        <taxon>Metazoa</taxon>
        <taxon>Chordata</taxon>
        <taxon>Craniata</taxon>
        <taxon>Vertebrata</taxon>
        <taxon>Euteleostomi</taxon>
        <taxon>Amphibia</taxon>
        <taxon>Batrachia</taxon>
        <taxon>Anura</taxon>
        <taxon>Neobatrachia</taxon>
        <taxon>Hyloidea</taxon>
        <taxon>Dendrobatidae</taxon>
        <taxon>Dendrobatinae</taxon>
        <taxon>Ranitomeya</taxon>
    </lineage>
</organism>
<accession>A0ABN9M0A8</accession>
<dbReference type="Pfam" id="PF21520">
    <property type="entry name" value="ITGAX-like_Ig_3"/>
    <property type="match status" value="1"/>
</dbReference>
<reference evidence="10" key="1">
    <citation type="submission" date="2023-07" db="EMBL/GenBank/DDBJ databases">
        <authorList>
            <person name="Stuckert A."/>
        </authorList>
    </citation>
    <scope>NUCLEOTIDE SEQUENCE</scope>
</reference>
<proteinExistence type="inferred from homology"/>
<gene>
    <name evidence="10" type="ORF">RIMI_LOCUS15185310</name>
</gene>
<dbReference type="Gene3D" id="2.60.40.1510">
    <property type="entry name" value="ntegrin, alpha v. Chain A, domain 3"/>
    <property type="match status" value="1"/>
</dbReference>
<keyword evidence="3" id="KW-0130">Cell adhesion</keyword>
<evidence type="ECO:0000256" key="1">
    <source>
        <dbReference type="ARBA" id="ARBA00004479"/>
    </source>
</evidence>
<protein>
    <recommendedName>
        <fullName evidence="9">Integrin alpha-X-like third Ig-like domain-containing protein</fullName>
    </recommendedName>
</protein>
<dbReference type="Gene3D" id="1.20.5.930">
    <property type="entry name" value="Bicelle-embedded integrin alpha(iib) transmembrane segment"/>
    <property type="match status" value="1"/>
</dbReference>
<evidence type="ECO:0000256" key="4">
    <source>
        <dbReference type="ARBA" id="ARBA00023037"/>
    </source>
</evidence>
<keyword evidence="5 8" id="KW-0472">Membrane</keyword>
<dbReference type="PANTHER" id="PTHR23220:SF118">
    <property type="entry name" value="INTEGRIN ALPHA-X"/>
    <property type="match status" value="1"/>
</dbReference>